<dbReference type="GO" id="GO:0003723">
    <property type="term" value="F:RNA binding"/>
    <property type="evidence" value="ECO:0007669"/>
    <property type="project" value="InterPro"/>
</dbReference>
<dbReference type="FunFam" id="3.30.860.10:FF:000001">
    <property type="entry name" value="30S ribosomal protein S19"/>
    <property type="match status" value="1"/>
</dbReference>
<evidence type="ECO:0000256" key="2">
    <source>
        <dbReference type="ARBA" id="ARBA00007345"/>
    </source>
</evidence>
<name>A0A1E1GHR3_9EUKA</name>
<dbReference type="Pfam" id="PF00203">
    <property type="entry name" value="Ribosomal_S19"/>
    <property type="match status" value="1"/>
</dbReference>
<dbReference type="AlphaFoldDB" id="A0A1E1GHR3"/>
<dbReference type="InterPro" id="IPR002222">
    <property type="entry name" value="Ribosomal_uS19"/>
</dbReference>
<dbReference type="PIRSF" id="PIRSF002144">
    <property type="entry name" value="Ribosomal_S19"/>
    <property type="match status" value="1"/>
</dbReference>
<evidence type="ECO:0000256" key="5">
    <source>
        <dbReference type="ARBA" id="ARBA00023274"/>
    </source>
</evidence>
<dbReference type="GO" id="GO:0005763">
    <property type="term" value="C:mitochondrial small ribosomal subunit"/>
    <property type="evidence" value="ECO:0007669"/>
    <property type="project" value="TreeGrafter"/>
</dbReference>
<organism evidence="8">
    <name type="scientific">Palpitomonas bilix</name>
    <dbReference type="NCBI Taxonomy" id="652834"/>
    <lineage>
        <taxon>Eukaryota</taxon>
        <taxon>Eukaryota incertae sedis</taxon>
    </lineage>
</organism>
<dbReference type="PANTHER" id="PTHR11880">
    <property type="entry name" value="RIBOSOMAL PROTEIN S19P FAMILY MEMBER"/>
    <property type="match status" value="1"/>
</dbReference>
<dbReference type="InterPro" id="IPR005732">
    <property type="entry name" value="Ribosomal_uS19_bac-type"/>
</dbReference>
<keyword evidence="4 8" id="KW-0496">Mitochondrion</keyword>
<keyword evidence="5 7" id="KW-0687">Ribonucleoprotein</keyword>
<dbReference type="GO" id="GO:0000028">
    <property type="term" value="P:ribosomal small subunit assembly"/>
    <property type="evidence" value="ECO:0007669"/>
    <property type="project" value="TreeGrafter"/>
</dbReference>
<accession>A0A1E1GHR3</accession>
<dbReference type="GeneID" id="30214216"/>
<evidence type="ECO:0000256" key="7">
    <source>
        <dbReference type="RuleBase" id="RU003485"/>
    </source>
</evidence>
<dbReference type="InterPro" id="IPR020934">
    <property type="entry name" value="Ribosomal_uS19_CS"/>
</dbReference>
<evidence type="ECO:0000256" key="4">
    <source>
        <dbReference type="ARBA" id="ARBA00023128"/>
    </source>
</evidence>
<dbReference type="GO" id="GO:0003735">
    <property type="term" value="F:structural constituent of ribosome"/>
    <property type="evidence" value="ECO:0007669"/>
    <property type="project" value="InterPro"/>
</dbReference>
<dbReference type="HAMAP" id="MF_00531">
    <property type="entry name" value="Ribosomal_uS19"/>
    <property type="match status" value="1"/>
</dbReference>
<evidence type="ECO:0000313" key="8">
    <source>
        <dbReference type="EMBL" id="BAV82411.1"/>
    </source>
</evidence>
<dbReference type="GO" id="GO:0006412">
    <property type="term" value="P:translation"/>
    <property type="evidence" value="ECO:0007669"/>
    <property type="project" value="InterPro"/>
</dbReference>
<dbReference type="Gene3D" id="3.30.860.10">
    <property type="entry name" value="30s Ribosomal Protein S19, Chain A"/>
    <property type="match status" value="1"/>
</dbReference>
<sequence>MTRSIWKGPFIDNYLLKKIQKNNTKNKFIKIWSRRSVILSEFIGFKFQVYNGQRFINITVTEDMVGHKFGEFSKTRKQVIHKT</sequence>
<dbReference type="InterPro" id="IPR023575">
    <property type="entry name" value="Ribosomal_uS19_SF"/>
</dbReference>
<evidence type="ECO:0000256" key="6">
    <source>
        <dbReference type="ARBA" id="ARBA00044183"/>
    </source>
</evidence>
<dbReference type="PANTHER" id="PTHR11880:SF67">
    <property type="entry name" value="SMALL RIBOSOMAL SUBUNIT PROTEIN US19M"/>
    <property type="match status" value="1"/>
</dbReference>
<evidence type="ECO:0000256" key="1">
    <source>
        <dbReference type="ARBA" id="ARBA00004173"/>
    </source>
</evidence>
<dbReference type="SUPFAM" id="SSF54570">
    <property type="entry name" value="Ribosomal protein S19"/>
    <property type="match status" value="1"/>
</dbReference>
<keyword evidence="3 7" id="KW-0689">Ribosomal protein</keyword>
<proteinExistence type="inferred from homology"/>
<dbReference type="PRINTS" id="PR00975">
    <property type="entry name" value="RIBOSOMALS19"/>
</dbReference>
<evidence type="ECO:0000256" key="3">
    <source>
        <dbReference type="ARBA" id="ARBA00022980"/>
    </source>
</evidence>
<dbReference type="NCBIfam" id="TIGR01050">
    <property type="entry name" value="rpsS_bact"/>
    <property type="match status" value="1"/>
</dbReference>
<dbReference type="EMBL" id="AP017433">
    <property type="protein sequence ID" value="BAV82411.1"/>
    <property type="molecule type" value="Genomic_DNA"/>
</dbReference>
<dbReference type="PROSITE" id="PS00323">
    <property type="entry name" value="RIBOSOMAL_S19"/>
    <property type="match status" value="1"/>
</dbReference>
<comment type="subcellular location">
    <subcellularLocation>
        <location evidence="1">Mitochondrion</location>
    </subcellularLocation>
</comment>
<reference evidence="8" key="1">
    <citation type="journal article" date="2016" name="Genome Biol. Evol.">
        <title>Mitochondrial Genome of Palpitomonas bilix: Derived Genome Structure and Ancestral System for Cytochrome c Maturation.</title>
        <authorList>
            <consortium name="AP017433"/>
            <person name="Nishimura Y."/>
            <person name="Tanifuji G."/>
            <person name="Kamikawa R."/>
            <person name="Yabuki A."/>
            <person name="Hashimoto T."/>
            <person name="Inagaki Y."/>
        </authorList>
    </citation>
    <scope>NUCLEOTIDE SEQUENCE</scope>
</reference>
<gene>
    <name evidence="8" type="primary">rps19</name>
</gene>
<geneLocation type="mitochondrion" evidence="8"/>
<protein>
    <recommendedName>
        <fullName evidence="6">Small ribosomal subunit protein uS19m</fullName>
    </recommendedName>
</protein>
<dbReference type="RefSeq" id="YP_009317243.1">
    <property type="nucleotide sequence ID" value="NC_031832.1"/>
</dbReference>
<comment type="similarity">
    <text evidence="2 7">Belongs to the universal ribosomal protein uS19 family.</text>
</comment>